<evidence type="ECO:0000256" key="5">
    <source>
        <dbReference type="PROSITE-ProRule" id="PRU00335"/>
    </source>
</evidence>
<dbReference type="InterPro" id="IPR039538">
    <property type="entry name" value="BetI_C"/>
</dbReference>
<keyword evidence="8" id="KW-1185">Reference proteome</keyword>
<evidence type="ECO:0000256" key="2">
    <source>
        <dbReference type="ARBA" id="ARBA00023015"/>
    </source>
</evidence>
<evidence type="ECO:0000256" key="3">
    <source>
        <dbReference type="ARBA" id="ARBA00023125"/>
    </source>
</evidence>
<dbReference type="SUPFAM" id="SSF48498">
    <property type="entry name" value="Tetracyclin repressor-like, C-terminal domain"/>
    <property type="match status" value="1"/>
</dbReference>
<evidence type="ECO:0000256" key="1">
    <source>
        <dbReference type="ARBA" id="ARBA00022491"/>
    </source>
</evidence>
<proteinExistence type="predicted"/>
<evidence type="ECO:0000256" key="4">
    <source>
        <dbReference type="ARBA" id="ARBA00023163"/>
    </source>
</evidence>
<sequence length="201" mass="23077">MPEDSEQQTRDAIMKAAFNAVAMNGYSQVSITDITEEFGKSRSLLYYHYDSKDDILVSLLEYVLIELMAELENESTETAREELELLLEKLLPSSNDASEREMYAVILELRVQAVTNESFREQFTAVDQQLFERIDDIVQRGIENGEFQPVDSNLVCEHIFASLNGAHMNKLTTSRDGITERTKASLYDYLNHRLYRGDENT</sequence>
<dbReference type="Proteomes" id="UP000216308">
    <property type="component" value="Unassembled WGS sequence"/>
</dbReference>
<dbReference type="PANTHER" id="PTHR47506:SF6">
    <property type="entry name" value="HTH-TYPE TRANSCRIPTIONAL REPRESSOR NEMR"/>
    <property type="match status" value="1"/>
</dbReference>
<keyword evidence="4" id="KW-0804">Transcription</keyword>
<keyword evidence="3 5" id="KW-0238">DNA-binding</keyword>
<evidence type="ECO:0000313" key="8">
    <source>
        <dbReference type="Proteomes" id="UP000216308"/>
    </source>
</evidence>
<dbReference type="RefSeq" id="WP_094534451.1">
    <property type="nucleotide sequence ID" value="NZ_NHPJ01000132.1"/>
</dbReference>
<keyword evidence="1" id="KW-0678">Repressor</keyword>
<dbReference type="Pfam" id="PF13977">
    <property type="entry name" value="TetR_C_6"/>
    <property type="match status" value="1"/>
</dbReference>
<keyword evidence="2" id="KW-0805">Transcription regulation</keyword>
<dbReference type="PRINTS" id="PR00455">
    <property type="entry name" value="HTHTETR"/>
</dbReference>
<evidence type="ECO:0000313" key="7">
    <source>
        <dbReference type="EMBL" id="OYR53994.1"/>
    </source>
</evidence>
<gene>
    <name evidence="7" type="ORF">DJ70_15140</name>
</gene>
<dbReference type="OrthoDB" id="135877at2157"/>
<dbReference type="Pfam" id="PF00440">
    <property type="entry name" value="TetR_N"/>
    <property type="match status" value="1"/>
</dbReference>
<organism evidence="7 8">
    <name type="scientific">Halorubrum halodurans</name>
    <dbReference type="NCBI Taxonomy" id="1383851"/>
    <lineage>
        <taxon>Archaea</taxon>
        <taxon>Methanobacteriati</taxon>
        <taxon>Methanobacteriota</taxon>
        <taxon>Stenosarchaea group</taxon>
        <taxon>Halobacteria</taxon>
        <taxon>Halobacteriales</taxon>
        <taxon>Haloferacaceae</taxon>
        <taxon>Halorubrum</taxon>
    </lineage>
</organism>
<name>A0A256IBT3_9EURY</name>
<dbReference type="InterPro" id="IPR036271">
    <property type="entry name" value="Tet_transcr_reg_TetR-rel_C_sf"/>
</dbReference>
<dbReference type="PROSITE" id="PS50977">
    <property type="entry name" value="HTH_TETR_2"/>
    <property type="match status" value="1"/>
</dbReference>
<feature type="DNA-binding region" description="H-T-H motif" evidence="5">
    <location>
        <begin position="30"/>
        <end position="49"/>
    </location>
</feature>
<dbReference type="GO" id="GO:0003677">
    <property type="term" value="F:DNA binding"/>
    <property type="evidence" value="ECO:0007669"/>
    <property type="project" value="UniProtKB-UniRule"/>
</dbReference>
<dbReference type="InterPro" id="IPR001647">
    <property type="entry name" value="HTH_TetR"/>
</dbReference>
<comment type="caution">
    <text evidence="7">The sequence shown here is derived from an EMBL/GenBank/DDBJ whole genome shotgun (WGS) entry which is preliminary data.</text>
</comment>
<evidence type="ECO:0000259" key="6">
    <source>
        <dbReference type="PROSITE" id="PS50977"/>
    </source>
</evidence>
<dbReference type="InterPro" id="IPR009057">
    <property type="entry name" value="Homeodomain-like_sf"/>
</dbReference>
<dbReference type="Gene3D" id="1.10.357.10">
    <property type="entry name" value="Tetracycline Repressor, domain 2"/>
    <property type="match status" value="1"/>
</dbReference>
<feature type="domain" description="HTH tetR-type" evidence="6">
    <location>
        <begin position="7"/>
        <end position="67"/>
    </location>
</feature>
<dbReference type="AlphaFoldDB" id="A0A256IBT3"/>
<protein>
    <recommendedName>
        <fullName evidence="6">HTH tetR-type domain-containing protein</fullName>
    </recommendedName>
</protein>
<dbReference type="PANTHER" id="PTHR47506">
    <property type="entry name" value="TRANSCRIPTIONAL REGULATORY PROTEIN"/>
    <property type="match status" value="1"/>
</dbReference>
<dbReference type="EMBL" id="NHPJ01000132">
    <property type="protein sequence ID" value="OYR53994.1"/>
    <property type="molecule type" value="Genomic_DNA"/>
</dbReference>
<accession>A0A256IBT3</accession>
<reference evidence="7 8" key="1">
    <citation type="journal article" date="2014" name="Front. Microbiol.">
        <title>Population and genomic analysis of the genus Halorubrum.</title>
        <authorList>
            <person name="Fullmer M.S."/>
            <person name="Soucy S.M."/>
            <person name="Swithers K.S."/>
            <person name="Makkay A.M."/>
            <person name="Wheeler R."/>
            <person name="Ventosa A."/>
            <person name="Gogarten J.P."/>
            <person name="Papke R.T."/>
        </authorList>
    </citation>
    <scope>NUCLEOTIDE SEQUENCE [LARGE SCALE GENOMIC DNA]</scope>
    <source>
        <strain evidence="7 8">Cb34</strain>
    </source>
</reference>
<dbReference type="SUPFAM" id="SSF46689">
    <property type="entry name" value="Homeodomain-like"/>
    <property type="match status" value="1"/>
</dbReference>